<evidence type="ECO:0000313" key="2">
    <source>
        <dbReference type="Proteomes" id="UP001194580"/>
    </source>
</evidence>
<dbReference type="AlphaFoldDB" id="A0AAD4H767"/>
<reference evidence="1" key="1">
    <citation type="journal article" date="2020" name="Fungal Divers.">
        <title>Resolving the Mortierellaceae phylogeny through synthesis of multi-gene phylogenetics and phylogenomics.</title>
        <authorList>
            <person name="Vandepol N."/>
            <person name="Liber J."/>
            <person name="Desiro A."/>
            <person name="Na H."/>
            <person name="Kennedy M."/>
            <person name="Barry K."/>
            <person name="Grigoriev I.V."/>
            <person name="Miller A.N."/>
            <person name="O'Donnell K."/>
            <person name="Stajich J.E."/>
            <person name="Bonito G."/>
        </authorList>
    </citation>
    <scope>NUCLEOTIDE SEQUENCE</scope>
    <source>
        <strain evidence="1">NRRL 28262</strain>
    </source>
</reference>
<evidence type="ECO:0000313" key="1">
    <source>
        <dbReference type="EMBL" id="KAG0274938.1"/>
    </source>
</evidence>
<name>A0AAD4H767_9FUNG</name>
<accession>A0AAD4H767</accession>
<sequence>MADNINTAATTTAGANQNSLTTFITILLQSVHAHNNLIGAIVHHIVSLHSRIGEMVHHIHHNTRRIDSLTLTLFESANRLRKVPQPPNNTTSNSTTTATTIISTTPAAAASVASIDAHGVNTTCQASSEVDGVKKKVEYHAQTIGLLNIWLHGLKVGLALAGRDMGHG</sequence>
<dbReference type="Proteomes" id="UP001194580">
    <property type="component" value="Unassembled WGS sequence"/>
</dbReference>
<dbReference type="EMBL" id="JAAAIL010000544">
    <property type="protein sequence ID" value="KAG0274938.1"/>
    <property type="molecule type" value="Genomic_DNA"/>
</dbReference>
<gene>
    <name evidence="1" type="ORF">BGZ95_009335</name>
</gene>
<keyword evidence="2" id="KW-1185">Reference proteome</keyword>
<comment type="caution">
    <text evidence="1">The sequence shown here is derived from an EMBL/GenBank/DDBJ whole genome shotgun (WGS) entry which is preliminary data.</text>
</comment>
<organism evidence="1 2">
    <name type="scientific">Linnemannia exigua</name>
    <dbReference type="NCBI Taxonomy" id="604196"/>
    <lineage>
        <taxon>Eukaryota</taxon>
        <taxon>Fungi</taxon>
        <taxon>Fungi incertae sedis</taxon>
        <taxon>Mucoromycota</taxon>
        <taxon>Mortierellomycotina</taxon>
        <taxon>Mortierellomycetes</taxon>
        <taxon>Mortierellales</taxon>
        <taxon>Mortierellaceae</taxon>
        <taxon>Linnemannia</taxon>
    </lineage>
</organism>
<proteinExistence type="predicted"/>
<protein>
    <submittedName>
        <fullName evidence="1">Uncharacterized protein</fullName>
    </submittedName>
</protein>